<accession>A0ABW8DKR6</accession>
<dbReference type="SUPFAM" id="SSF52540">
    <property type="entry name" value="P-loop containing nucleoside triphosphate hydrolases"/>
    <property type="match status" value="1"/>
</dbReference>
<sequence>MKPHISISVLNLVGHRKVYSIPFFPGVNIIYGDSDTGKSSILEFINYLLGASSIELSDEVNATVEYAALELEINGVPLTIKRNIYDPKEHIEVYPCVFEKCADFFPKKYSPNFTDTHAPDGFFSDFLLDSLGFPKVKIKVSPSKVDSEVKRLSFRNLFKYVYVNQDDVGSKSFLDLNNWVKSTSNREVIKYIFNVLDSSIAELEVQVAERTRESKQLLNKYTSVSEFLRETGYDSQTSIDESITKIDKTIDALEIEFAKINSSMVASSQNHTELKAIFNELSLNEKHAAQEIIKTRVQIEKYSRLKNDYENDIAKINSIIHAQTRIGQTIAHANPCPICESPIKPTQATDSFPAVNRDTLSDELNSIQKKKKSIQSLIDELSSKSRELAKDQAAYNSDLSRAREMLDTESQAMITPYLTQRDTLVKEIASNKKARDYLVNNIRVRNQQQKIHDAYENLNLAIKQLNERLSELRETAPSIAEVLESLGGYLSRYLKKVNIKRQEGISISPKSFAPVIRNRDYLNITSGGLRTISSVGFMISLLEYAIDSEINHPRLLMIDTVGKYLGKTTKEKYQDQTNIQEDTREGISDPLKYQNIYEYLLGVANKAEEKEVPCQIILVDNDVPDTFVNRYKAYIVAHYSSTGENGLAVGLIDDIEQQVNN</sequence>
<reference evidence="3 4" key="1">
    <citation type="submission" date="2024-10" db="EMBL/GenBank/DDBJ databases">
        <title>The Natural Products Discovery Center: Release of the First 8490 Sequenced Strains for Exploring Actinobacteria Biosynthetic Diversity.</title>
        <authorList>
            <person name="Kalkreuter E."/>
            <person name="Kautsar S.A."/>
            <person name="Yang D."/>
            <person name="Bader C.D."/>
            <person name="Teijaro C.N."/>
            <person name="Fluegel L."/>
            <person name="Davis C.M."/>
            <person name="Simpson J.R."/>
            <person name="Lauterbach L."/>
            <person name="Steele A.D."/>
            <person name="Gui C."/>
            <person name="Meng S."/>
            <person name="Li G."/>
            <person name="Viehrig K."/>
            <person name="Ye F."/>
            <person name="Su P."/>
            <person name="Kiefer A.F."/>
            <person name="Nichols A."/>
            <person name="Cepeda A.J."/>
            <person name="Yan W."/>
            <person name="Fan B."/>
            <person name="Jiang Y."/>
            <person name="Adhikari A."/>
            <person name="Zheng C.-J."/>
            <person name="Schuster L."/>
            <person name="Cowan T.M."/>
            <person name="Smanski M.J."/>
            <person name="Chevrette M.G."/>
            <person name="De Carvalho L.P.S."/>
            <person name="Shen B."/>
        </authorList>
    </citation>
    <scope>NUCLEOTIDE SEQUENCE [LARGE SCALE GENOMIC DNA]</scope>
    <source>
        <strain evidence="3 4">NPDC087689</strain>
    </source>
</reference>
<comment type="caution">
    <text evidence="3">The sequence shown here is derived from an EMBL/GenBank/DDBJ whole genome shotgun (WGS) entry which is preliminary data.</text>
</comment>
<evidence type="ECO:0000313" key="3">
    <source>
        <dbReference type="EMBL" id="MFJ2287807.1"/>
    </source>
</evidence>
<proteinExistence type="predicted"/>
<name>A0ABW8DKR6_9PSED</name>
<dbReference type="PANTHER" id="PTHR32114:SF2">
    <property type="entry name" value="ABC TRANSPORTER ABCH.3"/>
    <property type="match status" value="1"/>
</dbReference>
<keyword evidence="4" id="KW-1185">Reference proteome</keyword>
<dbReference type="Gene3D" id="3.40.50.300">
    <property type="entry name" value="P-loop containing nucleotide triphosphate hydrolases"/>
    <property type="match status" value="1"/>
</dbReference>
<organism evidence="3 4">
    <name type="scientific">Pseudomonas iridis</name>
    <dbReference type="NCBI Taxonomy" id="2710587"/>
    <lineage>
        <taxon>Bacteria</taxon>
        <taxon>Pseudomonadati</taxon>
        <taxon>Pseudomonadota</taxon>
        <taxon>Gammaproteobacteria</taxon>
        <taxon>Pseudomonadales</taxon>
        <taxon>Pseudomonadaceae</taxon>
        <taxon>Pseudomonas</taxon>
    </lineage>
</organism>
<dbReference type="Proteomes" id="UP001617296">
    <property type="component" value="Unassembled WGS sequence"/>
</dbReference>
<keyword evidence="1" id="KW-0175">Coiled coil</keyword>
<dbReference type="InterPro" id="IPR038729">
    <property type="entry name" value="Rad50/SbcC_AAA"/>
</dbReference>
<gene>
    <name evidence="3" type="ORF">ACIOUF_15815</name>
</gene>
<dbReference type="RefSeq" id="WP_401232717.1">
    <property type="nucleotide sequence ID" value="NZ_JBIUVY010000025.1"/>
</dbReference>
<evidence type="ECO:0000256" key="1">
    <source>
        <dbReference type="SAM" id="Coils"/>
    </source>
</evidence>
<dbReference type="EMBL" id="JBIUVY010000025">
    <property type="protein sequence ID" value="MFJ2287807.1"/>
    <property type="molecule type" value="Genomic_DNA"/>
</dbReference>
<evidence type="ECO:0000259" key="2">
    <source>
        <dbReference type="Pfam" id="PF13476"/>
    </source>
</evidence>
<dbReference type="Pfam" id="PF13476">
    <property type="entry name" value="AAA_23"/>
    <property type="match status" value="1"/>
</dbReference>
<feature type="coiled-coil region" evidence="1">
    <location>
        <begin position="448"/>
        <end position="475"/>
    </location>
</feature>
<dbReference type="InterPro" id="IPR027417">
    <property type="entry name" value="P-loop_NTPase"/>
</dbReference>
<dbReference type="PANTHER" id="PTHR32114">
    <property type="entry name" value="ABC TRANSPORTER ABCH.3"/>
    <property type="match status" value="1"/>
</dbReference>
<evidence type="ECO:0000313" key="4">
    <source>
        <dbReference type="Proteomes" id="UP001617296"/>
    </source>
</evidence>
<feature type="domain" description="Rad50/SbcC-type AAA" evidence="2">
    <location>
        <begin position="7"/>
        <end position="313"/>
    </location>
</feature>
<protein>
    <submittedName>
        <fullName evidence="3">AAA family ATPase</fullName>
    </submittedName>
</protein>